<dbReference type="AlphaFoldDB" id="A0A699IY55"/>
<protein>
    <submittedName>
        <fullName evidence="2">RNA-directed DNA polymerase, eukaryota, reverse transcriptase zinc-binding domain protein</fullName>
    </submittedName>
</protein>
<dbReference type="PANTHER" id="PTHR33116">
    <property type="entry name" value="REVERSE TRANSCRIPTASE ZINC-BINDING DOMAIN-CONTAINING PROTEIN-RELATED-RELATED"/>
    <property type="match status" value="1"/>
</dbReference>
<keyword evidence="2" id="KW-0695">RNA-directed DNA polymerase</keyword>
<dbReference type="EMBL" id="BKCJ010346909">
    <property type="protein sequence ID" value="GEZ95299.1"/>
    <property type="molecule type" value="Genomic_DNA"/>
</dbReference>
<dbReference type="PANTHER" id="PTHR33116:SF77">
    <property type="entry name" value="RNA-DIRECTED DNA POLYMERASE"/>
    <property type="match status" value="1"/>
</dbReference>
<dbReference type="Pfam" id="PF00078">
    <property type="entry name" value="RVT_1"/>
    <property type="match status" value="1"/>
</dbReference>
<dbReference type="InterPro" id="IPR043502">
    <property type="entry name" value="DNA/RNA_pol_sf"/>
</dbReference>
<reference evidence="2" key="1">
    <citation type="journal article" date="2019" name="Sci. Rep.">
        <title>Draft genome of Tanacetum cinerariifolium, the natural source of mosquito coil.</title>
        <authorList>
            <person name="Yamashiro T."/>
            <person name="Shiraishi A."/>
            <person name="Satake H."/>
            <person name="Nakayama K."/>
        </authorList>
    </citation>
    <scope>NUCLEOTIDE SEQUENCE</scope>
</reference>
<dbReference type="PROSITE" id="PS50878">
    <property type="entry name" value="RT_POL"/>
    <property type="match status" value="1"/>
</dbReference>
<name>A0A699IY55_TANCI</name>
<dbReference type="GO" id="GO:0003964">
    <property type="term" value="F:RNA-directed DNA polymerase activity"/>
    <property type="evidence" value="ECO:0007669"/>
    <property type="project" value="UniProtKB-KW"/>
</dbReference>
<accession>A0A699IY55</accession>
<keyword evidence="2" id="KW-0808">Transferase</keyword>
<feature type="non-terminal residue" evidence="2">
    <location>
        <position position="626"/>
    </location>
</feature>
<comment type="caution">
    <text evidence="2">The sequence shown here is derived from an EMBL/GenBank/DDBJ whole genome shotgun (WGS) entry which is preliminary data.</text>
</comment>
<dbReference type="SUPFAM" id="SSF56672">
    <property type="entry name" value="DNA/RNA polymerases"/>
    <property type="match status" value="1"/>
</dbReference>
<sequence>MSTDATVATNHAHHYRSTPPPSMMVGVGGGGDGGWGRWLVAIVVGLVVAAVRGSGSDGERLVVNDDLERDVSNEEIKSAVWDCGIDKAPGQDGFTFGLYRRYWDIIGNNVVDAVKWFFLHGEILKEGNSSFINLIPKVPNANMVKDLRPISLIGSLYKVIAKVLTNLLVTVLDDIVDEIQSAFVMDRQILDGPFILNEIVHWCKNKKKQSMIFKVDFEKAYDSVRSDFIDDILRRFRFGEKWCKWIQSCLYSSRGSVLVNGSPTKEFQFHKGLKQGDPLSFFLFILVMESLHVSFQRVVDASLFNGIKSNSSLQISHLFYVDDAIFMGQWSQCNIDTIIRVLDVFYRASGLRINMNKSNLMGMHTRLSKWKLKTLSIGGRLTLLKSVLGAIPIYHMSSFKVPIKVLQNMKSIRACFFNGADVNSKKPRWVRRKSVLAAKDVGGLGVSSLFAFNRALMFKWVWRFFSQKNSLWVGVVKALHGEDGKIGKKVQPRYPSTWLNIINEIKSLKLHGIDMVSFITLKLGNGVNTLFWDVAWCGDIAFKNLVPRLYALESMKNIEVPLKLLHGGLEFYFKRNLRGGVEQAQFVRLKEMVEGVTLSNSNDRWSWFLVSSEDFSVSSVRKFIAN</sequence>
<organism evidence="2">
    <name type="scientific">Tanacetum cinerariifolium</name>
    <name type="common">Dalmatian daisy</name>
    <name type="synonym">Chrysanthemum cinerariifolium</name>
    <dbReference type="NCBI Taxonomy" id="118510"/>
    <lineage>
        <taxon>Eukaryota</taxon>
        <taxon>Viridiplantae</taxon>
        <taxon>Streptophyta</taxon>
        <taxon>Embryophyta</taxon>
        <taxon>Tracheophyta</taxon>
        <taxon>Spermatophyta</taxon>
        <taxon>Magnoliopsida</taxon>
        <taxon>eudicotyledons</taxon>
        <taxon>Gunneridae</taxon>
        <taxon>Pentapetalae</taxon>
        <taxon>asterids</taxon>
        <taxon>campanulids</taxon>
        <taxon>Asterales</taxon>
        <taxon>Asteraceae</taxon>
        <taxon>Asteroideae</taxon>
        <taxon>Anthemideae</taxon>
        <taxon>Anthemidinae</taxon>
        <taxon>Tanacetum</taxon>
    </lineage>
</organism>
<keyword evidence="2" id="KW-0548">Nucleotidyltransferase</keyword>
<feature type="domain" description="Reverse transcriptase" evidence="1">
    <location>
        <begin position="116"/>
        <end position="375"/>
    </location>
</feature>
<evidence type="ECO:0000313" key="2">
    <source>
        <dbReference type="EMBL" id="GEZ95299.1"/>
    </source>
</evidence>
<dbReference type="CDD" id="cd01650">
    <property type="entry name" value="RT_nLTR_like"/>
    <property type="match status" value="1"/>
</dbReference>
<dbReference type="InterPro" id="IPR000477">
    <property type="entry name" value="RT_dom"/>
</dbReference>
<proteinExistence type="predicted"/>
<gene>
    <name evidence="2" type="ORF">Tci_567272</name>
</gene>
<evidence type="ECO:0000259" key="1">
    <source>
        <dbReference type="PROSITE" id="PS50878"/>
    </source>
</evidence>